<keyword evidence="1" id="KW-0812">Transmembrane</keyword>
<organism evidence="2">
    <name type="scientific">marine sediment metagenome</name>
    <dbReference type="NCBI Taxonomy" id="412755"/>
    <lineage>
        <taxon>unclassified sequences</taxon>
        <taxon>metagenomes</taxon>
        <taxon>ecological metagenomes</taxon>
    </lineage>
</organism>
<sequence>MDKTLYVCRFCGYGFPKELSELIENKVQVYCEMCGTPFSLAGIRFKQASVKPLGKSIPIHPKSSIRDEKKSKLEKAIKRLNKFDVIPIAILLILVIILNLIFISGGINLLISSYLIVGSGVLIIIYDSKYISPKIKSDSYEDIALDAICYGILGCIIYGTGAILLIKGILIFINSIKNHESSNHKVYNFGLKLKDSINNFSAKAGFVIVLLVLYGTFSGRIDVFFLRFQEELLSLPLVVIIGTLSVIVAILLIPISVLIIDSKLRAKIHEKREFAGRDVLRIFILGAIGTAFLNIGIFILLKSILLFLLFVGKPIDLIENLD</sequence>
<feature type="transmembrane region" description="Helical" evidence="1">
    <location>
        <begin position="237"/>
        <end position="260"/>
    </location>
</feature>
<proteinExistence type="predicted"/>
<evidence type="ECO:0000313" key="2">
    <source>
        <dbReference type="EMBL" id="GAH34275.1"/>
    </source>
</evidence>
<reference evidence="2" key="1">
    <citation type="journal article" date="2014" name="Front. Microbiol.">
        <title>High frequency of phylogenetically diverse reductive dehalogenase-homologous genes in deep subseafloor sedimentary metagenomes.</title>
        <authorList>
            <person name="Kawai M."/>
            <person name="Futagami T."/>
            <person name="Toyoda A."/>
            <person name="Takaki Y."/>
            <person name="Nishi S."/>
            <person name="Hori S."/>
            <person name="Arai W."/>
            <person name="Tsubouchi T."/>
            <person name="Morono Y."/>
            <person name="Uchiyama I."/>
            <person name="Ito T."/>
            <person name="Fujiyama A."/>
            <person name="Inagaki F."/>
            <person name="Takami H."/>
        </authorList>
    </citation>
    <scope>NUCLEOTIDE SEQUENCE</scope>
    <source>
        <strain evidence="2">Expedition CK06-06</strain>
    </source>
</reference>
<comment type="caution">
    <text evidence="2">The sequence shown here is derived from an EMBL/GenBank/DDBJ whole genome shotgun (WGS) entry which is preliminary data.</text>
</comment>
<feature type="transmembrane region" description="Helical" evidence="1">
    <location>
        <begin position="85"/>
        <end position="103"/>
    </location>
</feature>
<dbReference type="AlphaFoldDB" id="X1FP24"/>
<evidence type="ECO:0000256" key="1">
    <source>
        <dbReference type="SAM" id="Phobius"/>
    </source>
</evidence>
<feature type="transmembrane region" description="Helical" evidence="1">
    <location>
        <begin position="280"/>
        <end position="311"/>
    </location>
</feature>
<protein>
    <submittedName>
        <fullName evidence="2">Uncharacterized protein</fullName>
    </submittedName>
</protein>
<dbReference type="EMBL" id="BARU01006603">
    <property type="protein sequence ID" value="GAH34275.1"/>
    <property type="molecule type" value="Genomic_DNA"/>
</dbReference>
<feature type="transmembrane region" description="Helical" evidence="1">
    <location>
        <begin position="109"/>
        <end position="126"/>
    </location>
</feature>
<keyword evidence="1" id="KW-0472">Membrane</keyword>
<feature type="transmembrane region" description="Helical" evidence="1">
    <location>
        <begin position="204"/>
        <end position="225"/>
    </location>
</feature>
<gene>
    <name evidence="2" type="ORF">S03H2_13000</name>
</gene>
<feature type="transmembrane region" description="Helical" evidence="1">
    <location>
        <begin position="147"/>
        <end position="173"/>
    </location>
</feature>
<accession>X1FP24</accession>
<name>X1FP24_9ZZZZ</name>
<keyword evidence="1" id="KW-1133">Transmembrane helix</keyword>